<dbReference type="EC" id="3.1.6.6" evidence="9"/>
<dbReference type="EMBL" id="SJPF01000001">
    <property type="protein sequence ID" value="TWT39093.1"/>
    <property type="molecule type" value="Genomic_DNA"/>
</dbReference>
<gene>
    <name evidence="9" type="primary">betC_1</name>
    <name evidence="9" type="ORF">Enr8_07880</name>
</gene>
<evidence type="ECO:0000256" key="4">
    <source>
        <dbReference type="ARBA" id="ARBA00022729"/>
    </source>
</evidence>
<comment type="similarity">
    <text evidence="2">Belongs to the sulfatase family.</text>
</comment>
<feature type="signal peptide" evidence="7">
    <location>
        <begin position="1"/>
        <end position="21"/>
    </location>
</feature>
<keyword evidence="6" id="KW-0106">Calcium</keyword>
<feature type="chain" id="PRO_5022948207" evidence="7">
    <location>
        <begin position="22"/>
        <end position="469"/>
    </location>
</feature>
<dbReference type="RefSeq" id="WP_186767415.1">
    <property type="nucleotide sequence ID" value="NZ_SJPF01000001.1"/>
</dbReference>
<dbReference type="GO" id="GO:0005737">
    <property type="term" value="C:cytoplasm"/>
    <property type="evidence" value="ECO:0007669"/>
    <property type="project" value="TreeGrafter"/>
</dbReference>
<dbReference type="SUPFAM" id="SSF53649">
    <property type="entry name" value="Alkaline phosphatase-like"/>
    <property type="match status" value="1"/>
</dbReference>
<keyword evidence="4 7" id="KW-0732">Signal</keyword>
<organism evidence="9 10">
    <name type="scientific">Blastopirellula retiformator</name>
    <dbReference type="NCBI Taxonomy" id="2527970"/>
    <lineage>
        <taxon>Bacteria</taxon>
        <taxon>Pseudomonadati</taxon>
        <taxon>Planctomycetota</taxon>
        <taxon>Planctomycetia</taxon>
        <taxon>Pirellulales</taxon>
        <taxon>Pirellulaceae</taxon>
        <taxon>Blastopirellula</taxon>
    </lineage>
</organism>
<keyword evidence="10" id="KW-1185">Reference proteome</keyword>
<dbReference type="AlphaFoldDB" id="A0A5C5VLY9"/>
<protein>
    <submittedName>
        <fullName evidence="9">Choline-sulfatase</fullName>
        <ecNumber evidence="9">3.1.6.6</ecNumber>
    </submittedName>
</protein>
<sequence length="469" mass="52162" precursor="true">MPFRPWLAGILVALAASSLSAADGKYNVLFIISDDLSAQSLSCYGHRECQSPNIDALAKRGVKFTRTYCQYPVCGPSRAALMSGLHTSTIGVMNNRQSHNFTKNLGDRASMSQHFRNHGYYAARVSKIYHMRIPGDITAGVDGDDHAASWDERFNCQAPEWHSAGEAAVYSNEKLKKDPSKHYGLGFGTAFYAVKTSTDGSEQADHQAADKAIELLRDHQDERFFLAVGMVRPHVPLVAPAKFFAPYPAEKMKLPAKIDGDWSDIPKAGISRNSKATGMTRDDQQQTLTAYFASVAYMDHQVGRILDELKRLGLDKNTIVVFTADHGYHLGEHDFWQKMSLHEESTHIPLIIAIPGQQPKVVDALAGQIDIYPTLADLCGLEVPDYLQGVSQTAAINTPGATAREEIMCEMNKGKLLRTDRYAYIQYKDGSEELYDMQTDPHQYTNLAQDLASQDDLVKLRQQLKQQTK</sequence>
<comment type="caution">
    <text evidence="9">The sequence shown here is derived from an EMBL/GenBank/DDBJ whole genome shotgun (WGS) entry which is preliminary data.</text>
</comment>
<evidence type="ECO:0000259" key="8">
    <source>
        <dbReference type="Pfam" id="PF00884"/>
    </source>
</evidence>
<evidence type="ECO:0000313" key="10">
    <source>
        <dbReference type="Proteomes" id="UP000318878"/>
    </source>
</evidence>
<name>A0A5C5VLY9_9BACT</name>
<dbReference type="Pfam" id="PF00884">
    <property type="entry name" value="Sulfatase"/>
    <property type="match status" value="1"/>
</dbReference>
<dbReference type="PANTHER" id="PTHR45953:SF1">
    <property type="entry name" value="IDURONATE 2-SULFATASE"/>
    <property type="match status" value="1"/>
</dbReference>
<dbReference type="GO" id="GO:0004423">
    <property type="term" value="F:iduronate-2-sulfatase activity"/>
    <property type="evidence" value="ECO:0007669"/>
    <property type="project" value="InterPro"/>
</dbReference>
<keyword evidence="3" id="KW-0479">Metal-binding</keyword>
<proteinExistence type="inferred from homology"/>
<keyword evidence="5 9" id="KW-0378">Hydrolase</keyword>
<evidence type="ECO:0000313" key="9">
    <source>
        <dbReference type="EMBL" id="TWT39093.1"/>
    </source>
</evidence>
<dbReference type="CDD" id="cd16030">
    <property type="entry name" value="iduronate-2-sulfatase"/>
    <property type="match status" value="1"/>
</dbReference>
<dbReference type="Gene3D" id="3.40.720.10">
    <property type="entry name" value="Alkaline Phosphatase, subunit A"/>
    <property type="match status" value="1"/>
</dbReference>
<reference evidence="9 10" key="1">
    <citation type="submission" date="2019-02" db="EMBL/GenBank/DDBJ databases">
        <title>Deep-cultivation of Planctomycetes and their phenomic and genomic characterization uncovers novel biology.</title>
        <authorList>
            <person name="Wiegand S."/>
            <person name="Jogler M."/>
            <person name="Boedeker C."/>
            <person name="Pinto D."/>
            <person name="Vollmers J."/>
            <person name="Rivas-Marin E."/>
            <person name="Kohn T."/>
            <person name="Peeters S.H."/>
            <person name="Heuer A."/>
            <person name="Rast P."/>
            <person name="Oberbeckmann S."/>
            <person name="Bunk B."/>
            <person name="Jeske O."/>
            <person name="Meyerdierks A."/>
            <person name="Storesund J.E."/>
            <person name="Kallscheuer N."/>
            <person name="Luecker S."/>
            <person name="Lage O.M."/>
            <person name="Pohl T."/>
            <person name="Merkel B.J."/>
            <person name="Hornburger P."/>
            <person name="Mueller R.-W."/>
            <person name="Bruemmer F."/>
            <person name="Labrenz M."/>
            <person name="Spormann A.M."/>
            <person name="Op Den Camp H."/>
            <person name="Overmann J."/>
            <person name="Amann R."/>
            <person name="Jetten M.S.M."/>
            <person name="Mascher T."/>
            <person name="Medema M.H."/>
            <person name="Devos D.P."/>
            <person name="Kaster A.-K."/>
            <person name="Ovreas L."/>
            <person name="Rohde M."/>
            <person name="Galperin M.Y."/>
            <person name="Jogler C."/>
        </authorList>
    </citation>
    <scope>NUCLEOTIDE SEQUENCE [LARGE SCALE GENOMIC DNA]</scope>
    <source>
        <strain evidence="9 10">Enr8</strain>
    </source>
</reference>
<dbReference type="InterPro" id="IPR017850">
    <property type="entry name" value="Alkaline_phosphatase_core_sf"/>
</dbReference>
<feature type="domain" description="Sulfatase N-terminal" evidence="8">
    <location>
        <begin position="27"/>
        <end position="380"/>
    </location>
</feature>
<dbReference type="Proteomes" id="UP000318878">
    <property type="component" value="Unassembled WGS sequence"/>
</dbReference>
<comment type="cofactor">
    <cofactor evidence="1">
        <name>Ca(2+)</name>
        <dbReference type="ChEBI" id="CHEBI:29108"/>
    </cofactor>
</comment>
<evidence type="ECO:0000256" key="1">
    <source>
        <dbReference type="ARBA" id="ARBA00001913"/>
    </source>
</evidence>
<dbReference type="InterPro" id="IPR035874">
    <property type="entry name" value="IDS"/>
</dbReference>
<evidence type="ECO:0000256" key="7">
    <source>
        <dbReference type="SAM" id="SignalP"/>
    </source>
</evidence>
<dbReference type="PANTHER" id="PTHR45953">
    <property type="entry name" value="IDURONATE 2-SULFATASE"/>
    <property type="match status" value="1"/>
</dbReference>
<evidence type="ECO:0000256" key="3">
    <source>
        <dbReference type="ARBA" id="ARBA00022723"/>
    </source>
</evidence>
<evidence type="ECO:0000256" key="5">
    <source>
        <dbReference type="ARBA" id="ARBA00022801"/>
    </source>
</evidence>
<dbReference type="GO" id="GO:0047753">
    <property type="term" value="F:choline-sulfatase activity"/>
    <property type="evidence" value="ECO:0007669"/>
    <property type="project" value="UniProtKB-EC"/>
</dbReference>
<accession>A0A5C5VLY9</accession>
<dbReference type="InterPro" id="IPR000917">
    <property type="entry name" value="Sulfatase_N"/>
</dbReference>
<evidence type="ECO:0000256" key="6">
    <source>
        <dbReference type="ARBA" id="ARBA00022837"/>
    </source>
</evidence>
<dbReference type="GO" id="GO:0046872">
    <property type="term" value="F:metal ion binding"/>
    <property type="evidence" value="ECO:0007669"/>
    <property type="project" value="UniProtKB-KW"/>
</dbReference>
<evidence type="ECO:0000256" key="2">
    <source>
        <dbReference type="ARBA" id="ARBA00008779"/>
    </source>
</evidence>